<organism evidence="3 4">
    <name type="scientific">Nannocystis radixulma</name>
    <dbReference type="NCBI Taxonomy" id="2995305"/>
    <lineage>
        <taxon>Bacteria</taxon>
        <taxon>Pseudomonadati</taxon>
        <taxon>Myxococcota</taxon>
        <taxon>Polyangia</taxon>
        <taxon>Nannocystales</taxon>
        <taxon>Nannocystaceae</taxon>
        <taxon>Nannocystis</taxon>
    </lineage>
</organism>
<keyword evidence="4" id="KW-1185">Reference proteome</keyword>
<accession>A0ABT5B5K7</accession>
<feature type="signal peptide" evidence="2">
    <location>
        <begin position="1"/>
        <end position="23"/>
    </location>
</feature>
<comment type="caution">
    <text evidence="3">The sequence shown here is derived from an EMBL/GenBank/DDBJ whole genome shotgun (WGS) entry which is preliminary data.</text>
</comment>
<proteinExistence type="predicted"/>
<dbReference type="EMBL" id="JAQNDN010000007">
    <property type="protein sequence ID" value="MDC0669371.1"/>
    <property type="molecule type" value="Genomic_DNA"/>
</dbReference>
<reference evidence="3 4" key="1">
    <citation type="submission" date="2022-11" db="EMBL/GenBank/DDBJ databases">
        <title>Minimal conservation of predation-associated metabolite biosynthetic gene clusters underscores biosynthetic potential of Myxococcota including descriptions for ten novel species: Archangium lansinium sp. nov., Myxococcus landrumus sp. nov., Nannocystis bai.</title>
        <authorList>
            <person name="Ahearne A."/>
            <person name="Stevens C."/>
            <person name="Dowd S."/>
        </authorList>
    </citation>
    <scope>NUCLEOTIDE SEQUENCE [LARGE SCALE GENOMIC DNA]</scope>
    <source>
        <strain evidence="3 4">NCELM</strain>
    </source>
</reference>
<feature type="chain" id="PRO_5045564686" evidence="2">
    <location>
        <begin position="24"/>
        <end position="310"/>
    </location>
</feature>
<evidence type="ECO:0000256" key="1">
    <source>
        <dbReference type="SAM" id="MobiDB-lite"/>
    </source>
</evidence>
<keyword evidence="2" id="KW-0732">Signal</keyword>
<evidence type="ECO:0000256" key="2">
    <source>
        <dbReference type="SAM" id="SignalP"/>
    </source>
</evidence>
<evidence type="ECO:0000313" key="3">
    <source>
        <dbReference type="EMBL" id="MDC0669371.1"/>
    </source>
</evidence>
<dbReference type="Proteomes" id="UP001217838">
    <property type="component" value="Unassembled WGS sequence"/>
</dbReference>
<name>A0ABT5B5K7_9BACT</name>
<evidence type="ECO:0000313" key="4">
    <source>
        <dbReference type="Proteomes" id="UP001217838"/>
    </source>
</evidence>
<gene>
    <name evidence="3" type="ORF">POL58_16575</name>
</gene>
<feature type="compositionally biased region" description="Low complexity" evidence="1">
    <location>
        <begin position="25"/>
        <end position="129"/>
    </location>
</feature>
<dbReference type="RefSeq" id="WP_271999188.1">
    <property type="nucleotide sequence ID" value="NZ_JAQNDN010000007.1"/>
</dbReference>
<feature type="region of interest" description="Disordered" evidence="1">
    <location>
        <begin position="25"/>
        <end position="132"/>
    </location>
</feature>
<protein>
    <submittedName>
        <fullName evidence="3">Uncharacterized protein</fullName>
    </submittedName>
</protein>
<sequence>MASHTRFSSALAAIFLLSLPACGDSTSTTTATTAATTDASGPNTATETTADTTTTTTATTDNPTSTATTGPTTSTATTGPETTTSTGPTSETTGVSASTSETSETTSAGTTETTANTTDETTTSETTGEPVGATCEQDSDCQIFTDCCTCDVLAVGEQPPACNVPECFVEACAVLDIGAPAKAVCRFGRCTFEKVTCNPVGVTCNMSPPDCPVGQLPSVEGDCWSGQCTPVEACDWAPDCAACATDPHDPLVCVLKGQKGAYNVCEPKPVECGDMADIDCECGQEICDAMPPHTVCNDMTPGIVCQCPFC</sequence>